<evidence type="ECO:0000256" key="5">
    <source>
        <dbReference type="SAM" id="MobiDB-lite"/>
    </source>
</evidence>
<evidence type="ECO:0000256" key="4">
    <source>
        <dbReference type="ARBA" id="ARBA00022840"/>
    </source>
</evidence>
<dbReference type="SMART" id="SM00382">
    <property type="entry name" value="AAA"/>
    <property type="match status" value="2"/>
</dbReference>
<evidence type="ECO:0000256" key="2">
    <source>
        <dbReference type="ARBA" id="ARBA00022737"/>
    </source>
</evidence>
<reference evidence="9 10" key="1">
    <citation type="journal article" date="2019" name="Int. J. Syst. Evol. Microbiol.">
        <title>The Global Catalogue of Microorganisms (GCM) 10K type strain sequencing project: providing services to taxonomists for standard genome sequencing and annotation.</title>
        <authorList>
            <consortium name="The Broad Institute Genomics Platform"/>
            <consortium name="The Broad Institute Genome Sequencing Center for Infectious Disease"/>
            <person name="Wu L."/>
            <person name="Ma J."/>
        </authorList>
    </citation>
    <scope>NUCLEOTIDE SEQUENCE [LARGE SCALE GENOMIC DNA]</scope>
    <source>
        <strain evidence="9 10">CGMCC 1.12563</strain>
    </source>
</reference>
<dbReference type="SUPFAM" id="SSF52540">
    <property type="entry name" value="P-loop containing nucleoside triphosphate hydrolases"/>
    <property type="match status" value="2"/>
</dbReference>
<feature type="domain" description="CDC48 N-terminal subdomain" evidence="8">
    <location>
        <begin position="6"/>
        <end position="86"/>
    </location>
</feature>
<dbReference type="Pfam" id="PF02933">
    <property type="entry name" value="CDC48_2"/>
    <property type="match status" value="1"/>
</dbReference>
<feature type="region of interest" description="Disordered" evidence="5">
    <location>
        <begin position="154"/>
        <end position="191"/>
    </location>
</feature>
<name>A0ABD6B0M9_9EURY</name>
<dbReference type="SUPFAM" id="SSF54585">
    <property type="entry name" value="Cdc48 domain 2-like"/>
    <property type="match status" value="1"/>
</dbReference>
<dbReference type="Gene3D" id="1.10.8.60">
    <property type="match status" value="2"/>
</dbReference>
<dbReference type="SMART" id="SM01072">
    <property type="entry name" value="CDC48_2"/>
    <property type="match status" value="1"/>
</dbReference>
<dbReference type="SMART" id="SM01073">
    <property type="entry name" value="CDC48_N"/>
    <property type="match status" value="1"/>
</dbReference>
<dbReference type="GO" id="GO:0005737">
    <property type="term" value="C:cytoplasm"/>
    <property type="evidence" value="ECO:0007669"/>
    <property type="project" value="UniProtKB-ARBA"/>
</dbReference>
<dbReference type="Gene3D" id="3.40.50.300">
    <property type="entry name" value="P-loop containing nucleotide triphosphate hydrolases"/>
    <property type="match status" value="2"/>
</dbReference>
<protein>
    <submittedName>
        <fullName evidence="9">AAA family ATPase</fullName>
    </submittedName>
</protein>
<dbReference type="InterPro" id="IPR003959">
    <property type="entry name" value="ATPase_AAA_core"/>
</dbReference>
<dbReference type="Proteomes" id="UP001597187">
    <property type="component" value="Unassembled WGS sequence"/>
</dbReference>
<comment type="caution">
    <text evidence="9">The sequence shown here is derived from an EMBL/GenBank/DDBJ whole genome shotgun (WGS) entry which is preliminary data.</text>
</comment>
<feature type="domain" description="AAA+ ATPase" evidence="6">
    <location>
        <begin position="247"/>
        <end position="382"/>
    </location>
</feature>
<dbReference type="FunFam" id="3.40.50.300:FF:000012">
    <property type="entry name" value="Transitional endoplasmic reticulum ATPase"/>
    <property type="match status" value="1"/>
</dbReference>
<dbReference type="FunFam" id="3.40.50.300:FF:000018">
    <property type="entry name" value="Cell division control 48"/>
    <property type="match status" value="1"/>
</dbReference>
<dbReference type="RefSeq" id="WP_250875339.1">
    <property type="nucleotide sequence ID" value="NZ_JALXFV010000008.1"/>
</dbReference>
<feature type="region of interest" description="Disordered" evidence="5">
    <location>
        <begin position="718"/>
        <end position="737"/>
    </location>
</feature>
<dbReference type="FunFam" id="2.40.40.20:FF:000007">
    <property type="entry name" value="AAA family ATPase"/>
    <property type="match status" value="1"/>
</dbReference>
<dbReference type="PANTHER" id="PTHR23077">
    <property type="entry name" value="AAA-FAMILY ATPASE"/>
    <property type="match status" value="1"/>
</dbReference>
<dbReference type="InterPro" id="IPR041569">
    <property type="entry name" value="AAA_lid_3"/>
</dbReference>
<sequence length="737" mass="79307">MTRGVDLVVQGAEKRDAGRGIARLSNATMQTLGVLSGDTIVIEGERETVAKVWPGGDDGELKIDAGTRQNATLKIGETVTVRELDVDDADAVSVSLPNTPEVSNSELADYVKRKLLQRPIQMGDTVTLTDSGVEATIETTDPQTTVRVVDDTQVTVRTGSREVKSSASGTGGSRGASLPTGGHSDGSSASVEDALAGTTAGATSDGPKTDVTYEDIGGLDEELELIREMVELPLSEPDLFRRLGVDPPRGVLLHGPPGTGKTLIAKAVANEVSASFFDISGPEIVSKYKGDSEERIREKFAEARQNSPAILFIDEIDSIAGARDDDADMENRVVAQLLTELDGLTGREEVIVIGATNRVDSIDPALRRGGRFDREIEIGVPNEEGRREILDVHTLGMPIDDDVSLDRLAERTHGFVGADIRTLSTEAAMSALRRYRHEREEDPETPLTVTRADFESAMAAVDPSAMREYVVETTNTTFENVGGLAEAKATLRESVIWPLSYENLFEATNTNPPTGILLYGPPGTGKTLLARAIAGESGVNFIHVAGPELIDKYVGESEKAVREVFDRARQTAPTIVFFDEVDAIAAARGGEQDVTERVVSQLLTELDGLASNPNLVVLAATNRYEAIDPALLRPGRFESHVEVPLPDEEARRMILKVHTEGKPLGEDIDTDELAAETEGYSGADLEALVRQASLFAIRALATDIGPEEANERADEIRITREHFEDARSKVEPPGSGR</sequence>
<accession>A0ABD6B0M9</accession>
<dbReference type="InterPro" id="IPR009010">
    <property type="entry name" value="Asp_de-COase-like_dom_sf"/>
</dbReference>
<feature type="compositionally biased region" description="Basic and acidic residues" evidence="5">
    <location>
        <begin position="718"/>
        <end position="730"/>
    </location>
</feature>
<feature type="domain" description="AAA+ ATPase" evidence="6">
    <location>
        <begin position="512"/>
        <end position="647"/>
    </location>
</feature>
<evidence type="ECO:0000259" key="7">
    <source>
        <dbReference type="SMART" id="SM01072"/>
    </source>
</evidence>
<dbReference type="Pfam" id="PF00004">
    <property type="entry name" value="AAA"/>
    <property type="match status" value="2"/>
</dbReference>
<keyword evidence="10" id="KW-1185">Reference proteome</keyword>
<dbReference type="Gene3D" id="3.10.330.10">
    <property type="match status" value="1"/>
</dbReference>
<dbReference type="InterPro" id="IPR029067">
    <property type="entry name" value="CDC48_domain_2-like_sf"/>
</dbReference>
<gene>
    <name evidence="9" type="ORF">ACFSBT_19245</name>
</gene>
<dbReference type="Pfam" id="PF17862">
    <property type="entry name" value="AAA_lid_3"/>
    <property type="match status" value="2"/>
</dbReference>
<dbReference type="InterPro" id="IPR003960">
    <property type="entry name" value="ATPase_AAA_CS"/>
</dbReference>
<dbReference type="AlphaFoldDB" id="A0ABD6B0M9"/>
<evidence type="ECO:0000313" key="10">
    <source>
        <dbReference type="Proteomes" id="UP001597187"/>
    </source>
</evidence>
<dbReference type="InterPro" id="IPR027417">
    <property type="entry name" value="P-loop_NTPase"/>
</dbReference>
<evidence type="ECO:0000259" key="8">
    <source>
        <dbReference type="SMART" id="SM01073"/>
    </source>
</evidence>
<dbReference type="GO" id="GO:0005524">
    <property type="term" value="F:ATP binding"/>
    <property type="evidence" value="ECO:0007669"/>
    <property type="project" value="UniProtKB-KW"/>
</dbReference>
<proteinExistence type="inferred from homology"/>
<dbReference type="InterPro" id="IPR003338">
    <property type="entry name" value="CDC4_N-term_subdom"/>
</dbReference>
<comment type="similarity">
    <text evidence="1">Belongs to the AAA ATPase family. CDC48 subfamily.</text>
</comment>
<evidence type="ECO:0000256" key="1">
    <source>
        <dbReference type="ARBA" id="ARBA00009833"/>
    </source>
</evidence>
<evidence type="ECO:0000313" key="9">
    <source>
        <dbReference type="EMBL" id="MFD1515421.1"/>
    </source>
</evidence>
<feature type="domain" description="CDC48" evidence="7">
    <location>
        <begin position="101"/>
        <end position="163"/>
    </location>
</feature>
<dbReference type="InterPro" id="IPR003593">
    <property type="entry name" value="AAA+_ATPase"/>
</dbReference>
<dbReference type="PANTHER" id="PTHR23077:SF171">
    <property type="entry name" value="NUCLEAR VALOSIN-CONTAINING PROTEIN-LIKE"/>
    <property type="match status" value="1"/>
</dbReference>
<dbReference type="InterPro" id="IPR004201">
    <property type="entry name" value="Cdc48_dom2"/>
</dbReference>
<keyword evidence="2" id="KW-0677">Repeat</keyword>
<evidence type="ECO:0000259" key="6">
    <source>
        <dbReference type="SMART" id="SM00382"/>
    </source>
</evidence>
<keyword evidence="4" id="KW-0067">ATP-binding</keyword>
<dbReference type="EMBL" id="JBHUDC010000008">
    <property type="protein sequence ID" value="MFD1515421.1"/>
    <property type="molecule type" value="Genomic_DNA"/>
</dbReference>
<evidence type="ECO:0000256" key="3">
    <source>
        <dbReference type="ARBA" id="ARBA00022741"/>
    </source>
</evidence>
<dbReference type="SUPFAM" id="SSF50692">
    <property type="entry name" value="ADC-like"/>
    <property type="match status" value="1"/>
</dbReference>
<dbReference type="PROSITE" id="PS00674">
    <property type="entry name" value="AAA"/>
    <property type="match status" value="2"/>
</dbReference>
<organism evidence="9 10">
    <name type="scientific">Halomarina rubra</name>
    <dbReference type="NCBI Taxonomy" id="2071873"/>
    <lineage>
        <taxon>Archaea</taxon>
        <taxon>Methanobacteriati</taxon>
        <taxon>Methanobacteriota</taxon>
        <taxon>Stenosarchaea group</taxon>
        <taxon>Halobacteria</taxon>
        <taxon>Halobacteriales</taxon>
        <taxon>Natronomonadaceae</taxon>
        <taxon>Halomarina</taxon>
    </lineage>
</organism>
<keyword evidence="3" id="KW-0547">Nucleotide-binding</keyword>
<dbReference type="InterPro" id="IPR050168">
    <property type="entry name" value="AAA_ATPase_domain"/>
</dbReference>
<dbReference type="Pfam" id="PF02359">
    <property type="entry name" value="CDC48_N"/>
    <property type="match status" value="1"/>
</dbReference>
<dbReference type="Gene3D" id="2.40.40.20">
    <property type="match status" value="1"/>
</dbReference>